<proteinExistence type="predicted"/>
<protein>
    <recommendedName>
        <fullName evidence="1">Heterokaryon incompatibility domain-containing protein</fullName>
    </recommendedName>
</protein>
<gene>
    <name evidence="2" type="ORF">B5807_10547</name>
</gene>
<dbReference type="AlphaFoldDB" id="A0A1Y2LM40"/>
<name>A0A1Y2LM40_EPING</name>
<dbReference type="InterPro" id="IPR010730">
    <property type="entry name" value="HET"/>
</dbReference>
<keyword evidence="3" id="KW-1185">Reference proteome</keyword>
<dbReference type="STRING" id="105696.A0A1Y2LM40"/>
<dbReference type="InParanoid" id="A0A1Y2LM40"/>
<evidence type="ECO:0000259" key="1">
    <source>
        <dbReference type="Pfam" id="PF06985"/>
    </source>
</evidence>
<organism evidence="2 3">
    <name type="scientific">Epicoccum nigrum</name>
    <name type="common">Soil fungus</name>
    <name type="synonym">Epicoccum purpurascens</name>
    <dbReference type="NCBI Taxonomy" id="105696"/>
    <lineage>
        <taxon>Eukaryota</taxon>
        <taxon>Fungi</taxon>
        <taxon>Dikarya</taxon>
        <taxon>Ascomycota</taxon>
        <taxon>Pezizomycotina</taxon>
        <taxon>Dothideomycetes</taxon>
        <taxon>Pleosporomycetidae</taxon>
        <taxon>Pleosporales</taxon>
        <taxon>Pleosporineae</taxon>
        <taxon>Didymellaceae</taxon>
        <taxon>Epicoccum</taxon>
    </lineage>
</organism>
<dbReference type="InterPro" id="IPR052895">
    <property type="entry name" value="HetReg/Transcr_Mod"/>
</dbReference>
<dbReference type="PANTHER" id="PTHR24148">
    <property type="entry name" value="ANKYRIN REPEAT DOMAIN-CONTAINING PROTEIN 39 HOMOLOG-RELATED"/>
    <property type="match status" value="1"/>
</dbReference>
<sequence length="549" mass="63058">MSQVTTDAHRLLCSRSFKNSEVYQYGPLDYNQASIRLIQVLPKLSDDGLIQCVIESFCLERSNNGNSRGDHPIWIKGMPWYSCLSYTWGNGYKTNCIKIDGKHHFIHENLWNFLDVIRKRIANEGGFRIPRQILLSGRQQFHEGRIIEHPWIWIDAICIDQTNTAERNHQVQQMGTIYKYAEWVLVWLDGDYEAAIQSIASLPSRKTNERELLWLRDPKYWGRDWITEENKRQLLWMKEHIYWTRAWITQEVILARHPVVCVESGFYDLQEVFTQYEEIDKRLKQNREATGKAESTFDLLSLHVRKRTKFSNRGFTIFQALEILGTTRNCSNVLDRIYSLLALVPTCKIEVDYNISVRELLLRVINCKGPGNPICLCGISLAARSLKMLPGTSGFGSGAIVEIEIAKFPGGCFRCAPNWIMPTEFQRKDGSCICLYKLCRNLRGHLAARKIDTCDTSNGKSLGQDGLVTVLYTLDCLRFHKIYGVEVTAGSAVEKLPTRMWRFSLNALVQMAIFENGGHPDGVMRLCDMMKGDVDFGALQASLQMRRCE</sequence>
<evidence type="ECO:0000313" key="3">
    <source>
        <dbReference type="Proteomes" id="UP000193240"/>
    </source>
</evidence>
<dbReference type="PANTHER" id="PTHR24148:SF73">
    <property type="entry name" value="HET DOMAIN PROTEIN (AFU_ORTHOLOGUE AFUA_8G01020)"/>
    <property type="match status" value="1"/>
</dbReference>
<dbReference type="Proteomes" id="UP000193240">
    <property type="component" value="Unassembled WGS sequence"/>
</dbReference>
<evidence type="ECO:0000313" key="2">
    <source>
        <dbReference type="EMBL" id="OSS44602.1"/>
    </source>
</evidence>
<dbReference type="Pfam" id="PF06985">
    <property type="entry name" value="HET"/>
    <property type="match status" value="1"/>
</dbReference>
<dbReference type="EMBL" id="KZ107856">
    <property type="protein sequence ID" value="OSS44602.1"/>
    <property type="molecule type" value="Genomic_DNA"/>
</dbReference>
<reference evidence="2 3" key="1">
    <citation type="journal article" date="2017" name="Genome Announc.">
        <title>Genome sequence of the saprophytic ascomycete Epicoccum nigrum ICMP 19927 strain isolated from New Zealand.</title>
        <authorList>
            <person name="Fokin M."/>
            <person name="Fleetwood D."/>
            <person name="Weir B.S."/>
            <person name="Villas-Boas S.G."/>
        </authorList>
    </citation>
    <scope>NUCLEOTIDE SEQUENCE [LARGE SCALE GENOMIC DNA]</scope>
    <source>
        <strain evidence="2 3">ICMP 19927</strain>
    </source>
</reference>
<accession>A0A1Y2LM40</accession>
<feature type="domain" description="Heterokaryon incompatibility" evidence="1">
    <location>
        <begin position="81"/>
        <end position="251"/>
    </location>
</feature>